<keyword evidence="6" id="KW-1185">Reference proteome</keyword>
<protein>
    <recommendedName>
        <fullName evidence="3">Carboxylic ester hydrolase</fullName>
        <ecNumber evidence="3">3.1.1.-</ecNumber>
    </recommendedName>
</protein>
<proteinExistence type="inferred from homology"/>
<evidence type="ECO:0000259" key="4">
    <source>
        <dbReference type="Pfam" id="PF00135"/>
    </source>
</evidence>
<dbReference type="GO" id="GO:0016787">
    <property type="term" value="F:hydrolase activity"/>
    <property type="evidence" value="ECO:0007669"/>
    <property type="project" value="UniProtKB-KW"/>
</dbReference>
<dbReference type="InterPro" id="IPR002018">
    <property type="entry name" value="CarbesteraseB"/>
</dbReference>
<gene>
    <name evidence="5" type="ORF">EAH76_18555</name>
</gene>
<organism evidence="5 6">
    <name type="scientific">Sphingomonas glacialis</name>
    <dbReference type="NCBI Taxonomy" id="658225"/>
    <lineage>
        <taxon>Bacteria</taxon>
        <taxon>Pseudomonadati</taxon>
        <taxon>Pseudomonadota</taxon>
        <taxon>Alphaproteobacteria</taxon>
        <taxon>Sphingomonadales</taxon>
        <taxon>Sphingomonadaceae</taxon>
        <taxon>Sphingomonas</taxon>
    </lineage>
</organism>
<dbReference type="Pfam" id="PF00135">
    <property type="entry name" value="COesterase"/>
    <property type="match status" value="1"/>
</dbReference>
<evidence type="ECO:0000256" key="2">
    <source>
        <dbReference type="ARBA" id="ARBA00022801"/>
    </source>
</evidence>
<sequence length="418" mass="44353">MTGRGNVETLAVYNSGSVGARMSRDSVERNNRPRIGFQVKPPFQVATADYAGSGNRGVQDIAVALAWVHANIAAFGGDPDNVTIFGDSGGGLKTSCLYAMPQAARYFHKASIESGPGVRVIEPELAAQTTRKLLDHLGIAPAAWRTLLTLPAATLLDAQIKIGSPPNAAPASWGGRAGIGAGTLGSFGAVRDGHVLPHHPFDPGAPNLSRNKPLIVGGNQEEQMFFSLVARDTAAWALDDAALAARMRQAFGAKAEAVIATYRGDRPGATPSDLYFAIQSDLFSGQGSTVIAERKMQQRAAPAFRYVLAYQQGGPVPGASATMGALHAMDIPFKFNTVDATVGGRPPIAGPRPERHAMARTMSRAWATFARTGTPAAPGLPEWPAYDLTRRPTMYLDVASHVVDDPHRAERLFWEHAG</sequence>
<dbReference type="EMBL" id="RCZC01000007">
    <property type="protein sequence ID" value="TPG49353.1"/>
    <property type="molecule type" value="Genomic_DNA"/>
</dbReference>
<dbReference type="InterPro" id="IPR029058">
    <property type="entry name" value="AB_hydrolase_fold"/>
</dbReference>
<name>A0A502FJR6_9SPHN</name>
<reference evidence="5 6" key="1">
    <citation type="journal article" date="2019" name="Environ. Microbiol.">
        <title>Species interactions and distinct microbial communities in high Arctic permafrost affected cryosols are associated with the CH4 and CO2 gas fluxes.</title>
        <authorList>
            <person name="Altshuler I."/>
            <person name="Hamel J."/>
            <person name="Turney S."/>
            <person name="Magnuson E."/>
            <person name="Levesque R."/>
            <person name="Greer C."/>
            <person name="Whyte L.G."/>
        </authorList>
    </citation>
    <scope>NUCLEOTIDE SEQUENCE [LARGE SCALE GENOMIC DNA]</scope>
    <source>
        <strain evidence="5 6">E6.1</strain>
    </source>
</reference>
<dbReference type="EC" id="3.1.1.-" evidence="3"/>
<dbReference type="PANTHER" id="PTHR43142:SF1">
    <property type="entry name" value="CARBOXYLIC ESTER HYDROLASE"/>
    <property type="match status" value="1"/>
</dbReference>
<accession>A0A502FJR6</accession>
<dbReference type="Gene3D" id="3.40.50.1820">
    <property type="entry name" value="alpha/beta hydrolase"/>
    <property type="match status" value="1"/>
</dbReference>
<comment type="similarity">
    <text evidence="1 3">Belongs to the type-B carboxylesterase/lipase family.</text>
</comment>
<evidence type="ECO:0000256" key="3">
    <source>
        <dbReference type="RuleBase" id="RU361235"/>
    </source>
</evidence>
<comment type="caution">
    <text evidence="5">The sequence shown here is derived from an EMBL/GenBank/DDBJ whole genome shotgun (WGS) entry which is preliminary data.</text>
</comment>
<dbReference type="InterPro" id="IPR019826">
    <property type="entry name" value="Carboxylesterase_B_AS"/>
</dbReference>
<evidence type="ECO:0000313" key="6">
    <source>
        <dbReference type="Proteomes" id="UP000319931"/>
    </source>
</evidence>
<dbReference type="PROSITE" id="PS00122">
    <property type="entry name" value="CARBOXYLESTERASE_B_1"/>
    <property type="match status" value="1"/>
</dbReference>
<dbReference type="PANTHER" id="PTHR43142">
    <property type="entry name" value="CARBOXYLIC ESTER HYDROLASE"/>
    <property type="match status" value="1"/>
</dbReference>
<dbReference type="SUPFAM" id="SSF53474">
    <property type="entry name" value="alpha/beta-Hydrolases"/>
    <property type="match status" value="1"/>
</dbReference>
<feature type="domain" description="Carboxylesterase type B" evidence="4">
    <location>
        <begin position="46"/>
        <end position="403"/>
    </location>
</feature>
<keyword evidence="2 3" id="KW-0378">Hydrolase</keyword>
<dbReference type="Proteomes" id="UP000319931">
    <property type="component" value="Unassembled WGS sequence"/>
</dbReference>
<dbReference type="AlphaFoldDB" id="A0A502FJR6"/>
<evidence type="ECO:0000313" key="5">
    <source>
        <dbReference type="EMBL" id="TPG49353.1"/>
    </source>
</evidence>
<evidence type="ECO:0000256" key="1">
    <source>
        <dbReference type="ARBA" id="ARBA00005964"/>
    </source>
</evidence>